<keyword evidence="1" id="KW-0472">Membrane</keyword>
<comment type="caution">
    <text evidence="2">The sequence shown here is derived from an EMBL/GenBank/DDBJ whole genome shotgun (WGS) entry which is preliminary data.</text>
</comment>
<dbReference type="Proteomes" id="UP000007115">
    <property type="component" value="Unassembled WGS sequence"/>
</dbReference>
<dbReference type="HOGENOM" id="CLU_1652387_0_0_1"/>
<accession>G9MQR4</accession>
<dbReference type="RefSeq" id="XP_013958328.1">
    <property type="nucleotide sequence ID" value="XM_014102853.1"/>
</dbReference>
<sequence>MTSLQLQIFGILMYFVYTSDTRTPSRLGIQGPWGLATYSLPTALICGIIYTLAALIPTFTGNIWVLVHPGRCGVNTAVRLGNMSRHIMQSLFPVVVLVLRRFSEQFQPGIIFPACGWPPTVDDGDDSRSSSQLCSCMASGTITTSVGQGLVGGPVRLDDV</sequence>
<dbReference type="EMBL" id="ABDF02000005">
    <property type="protein sequence ID" value="EHK24131.1"/>
    <property type="molecule type" value="Genomic_DNA"/>
</dbReference>
<dbReference type="InParanoid" id="G9MQR4"/>
<evidence type="ECO:0000313" key="3">
    <source>
        <dbReference type="Proteomes" id="UP000007115"/>
    </source>
</evidence>
<dbReference type="VEuPathDB" id="FungiDB:TRIVIDRAFT_67754"/>
<organism evidence="2 3">
    <name type="scientific">Hypocrea virens (strain Gv29-8 / FGSC 10586)</name>
    <name type="common">Gliocladium virens</name>
    <name type="synonym">Trichoderma virens</name>
    <dbReference type="NCBI Taxonomy" id="413071"/>
    <lineage>
        <taxon>Eukaryota</taxon>
        <taxon>Fungi</taxon>
        <taxon>Dikarya</taxon>
        <taxon>Ascomycota</taxon>
        <taxon>Pezizomycotina</taxon>
        <taxon>Sordariomycetes</taxon>
        <taxon>Hypocreomycetidae</taxon>
        <taxon>Hypocreales</taxon>
        <taxon>Hypocreaceae</taxon>
        <taxon>Trichoderma</taxon>
    </lineage>
</organism>
<reference evidence="2 3" key="1">
    <citation type="journal article" date="2011" name="Genome Biol.">
        <title>Comparative genome sequence analysis underscores mycoparasitism as the ancestral life style of Trichoderma.</title>
        <authorList>
            <person name="Kubicek C.P."/>
            <person name="Herrera-Estrella A."/>
            <person name="Seidl-Seiboth V."/>
            <person name="Martinez D.A."/>
            <person name="Druzhinina I.S."/>
            <person name="Thon M."/>
            <person name="Zeilinger S."/>
            <person name="Casas-Flores S."/>
            <person name="Horwitz B.A."/>
            <person name="Mukherjee P.K."/>
            <person name="Mukherjee M."/>
            <person name="Kredics L."/>
            <person name="Alcaraz L.D."/>
            <person name="Aerts A."/>
            <person name="Antal Z."/>
            <person name="Atanasova L."/>
            <person name="Cervantes-Badillo M.G."/>
            <person name="Challacombe J."/>
            <person name="Chertkov O."/>
            <person name="McCluskey K."/>
            <person name="Coulpier F."/>
            <person name="Deshpande N."/>
            <person name="von Doehren H."/>
            <person name="Ebbole D.J."/>
            <person name="Esquivel-Naranjo E.U."/>
            <person name="Fekete E."/>
            <person name="Flipphi M."/>
            <person name="Glaser F."/>
            <person name="Gomez-Rodriguez E.Y."/>
            <person name="Gruber S."/>
            <person name="Han C."/>
            <person name="Henrissat B."/>
            <person name="Hermosa R."/>
            <person name="Hernandez-Onate M."/>
            <person name="Karaffa L."/>
            <person name="Kosti I."/>
            <person name="Le Crom S."/>
            <person name="Lindquist E."/>
            <person name="Lucas S."/>
            <person name="Luebeck M."/>
            <person name="Luebeck P.S."/>
            <person name="Margeot A."/>
            <person name="Metz B."/>
            <person name="Misra M."/>
            <person name="Nevalainen H."/>
            <person name="Omann M."/>
            <person name="Packer N."/>
            <person name="Perrone G."/>
            <person name="Uresti-Rivera E.E."/>
            <person name="Salamov A."/>
            <person name="Schmoll M."/>
            <person name="Seiboth B."/>
            <person name="Shapiro H."/>
            <person name="Sukno S."/>
            <person name="Tamayo-Ramos J.A."/>
            <person name="Tisch D."/>
            <person name="Wiest A."/>
            <person name="Wilkinson H.H."/>
            <person name="Zhang M."/>
            <person name="Coutinho P.M."/>
            <person name="Kenerley C.M."/>
            <person name="Monte E."/>
            <person name="Baker S.E."/>
            <person name="Grigoriev I.V."/>
        </authorList>
    </citation>
    <scope>NUCLEOTIDE SEQUENCE [LARGE SCALE GENOMIC DNA]</scope>
    <source>
        <strain evidence="3">Gv29-8 / FGSC 10586</strain>
    </source>
</reference>
<proteinExistence type="predicted"/>
<keyword evidence="3" id="KW-1185">Reference proteome</keyword>
<gene>
    <name evidence="2" type="ORF">TRIVIDRAFT_67754</name>
</gene>
<keyword evidence="1" id="KW-0812">Transmembrane</keyword>
<evidence type="ECO:0000313" key="2">
    <source>
        <dbReference type="EMBL" id="EHK24131.1"/>
    </source>
</evidence>
<dbReference type="GeneID" id="25796993"/>
<dbReference type="AlphaFoldDB" id="G9MQR4"/>
<evidence type="ECO:0000256" key="1">
    <source>
        <dbReference type="SAM" id="Phobius"/>
    </source>
</evidence>
<keyword evidence="1" id="KW-1133">Transmembrane helix</keyword>
<protein>
    <submittedName>
        <fullName evidence="2">Uncharacterized protein</fullName>
    </submittedName>
</protein>
<name>G9MQR4_HYPVG</name>
<feature type="transmembrane region" description="Helical" evidence="1">
    <location>
        <begin position="42"/>
        <end position="67"/>
    </location>
</feature>